<feature type="signal peptide" evidence="1">
    <location>
        <begin position="1"/>
        <end position="25"/>
    </location>
</feature>
<proteinExistence type="predicted"/>
<dbReference type="InterPro" id="IPR013424">
    <property type="entry name" value="Ice-binding_C"/>
</dbReference>
<dbReference type="Proteomes" id="UP000037939">
    <property type="component" value="Unassembled WGS sequence"/>
</dbReference>
<gene>
    <name evidence="3" type="ORF">WG78_19615</name>
</gene>
<keyword evidence="4" id="KW-1185">Reference proteome</keyword>
<sequence>MIRFKTLALSLVAAASFGAASAAHAAVETNVFFLPPSDVDTAGDTDLSWNFTNNIAGGGDRLKGDTFDDIFIFNTPDTRQISFTAFADSLGVTFDNYLYLAPWGDGTSPTFSSGSSVGFFINGGGVTLDSGTYYFELTGTYLKTGATYSGILAAIQPAGVTAPVPEPETWALMAMGGLGAWAATRRRRAAKSTQTTAMALA</sequence>
<evidence type="ECO:0000259" key="2">
    <source>
        <dbReference type="Pfam" id="PF07589"/>
    </source>
</evidence>
<organism evidence="3 4">
    <name type="scientific">Amantichitinum ursilacus</name>
    <dbReference type="NCBI Taxonomy" id="857265"/>
    <lineage>
        <taxon>Bacteria</taxon>
        <taxon>Pseudomonadati</taxon>
        <taxon>Pseudomonadota</taxon>
        <taxon>Betaproteobacteria</taxon>
        <taxon>Neisseriales</taxon>
        <taxon>Chitinibacteraceae</taxon>
        <taxon>Amantichitinum</taxon>
    </lineage>
</organism>
<dbReference type="EMBL" id="LAQT01000036">
    <property type="protein sequence ID" value="KPC49565.1"/>
    <property type="molecule type" value="Genomic_DNA"/>
</dbReference>
<dbReference type="AlphaFoldDB" id="A0A0N0GL66"/>
<evidence type="ECO:0000313" key="3">
    <source>
        <dbReference type="EMBL" id="KPC49565.1"/>
    </source>
</evidence>
<feature type="chain" id="PRO_5005849618" evidence="1">
    <location>
        <begin position="26"/>
        <end position="201"/>
    </location>
</feature>
<evidence type="ECO:0000313" key="4">
    <source>
        <dbReference type="Proteomes" id="UP000037939"/>
    </source>
</evidence>
<evidence type="ECO:0000256" key="1">
    <source>
        <dbReference type="SAM" id="SignalP"/>
    </source>
</evidence>
<dbReference type="NCBIfam" id="NF038126">
    <property type="entry name" value="PEP_CTERM_FxDxF"/>
    <property type="match status" value="1"/>
</dbReference>
<dbReference type="OrthoDB" id="9970422at2"/>
<dbReference type="Pfam" id="PF07589">
    <property type="entry name" value="PEP-CTERM"/>
    <property type="match status" value="1"/>
</dbReference>
<comment type="caution">
    <text evidence="3">The sequence shown here is derived from an EMBL/GenBank/DDBJ whole genome shotgun (WGS) entry which is preliminary data.</text>
</comment>
<keyword evidence="1" id="KW-0732">Signal</keyword>
<accession>A0A0N0GL66</accession>
<dbReference type="RefSeq" id="WP_083459418.1">
    <property type="nucleotide sequence ID" value="NZ_LAQT01000036.1"/>
</dbReference>
<name>A0A0N0GL66_9NEIS</name>
<reference evidence="3 4" key="1">
    <citation type="submission" date="2015-07" db="EMBL/GenBank/DDBJ databases">
        <title>Draft genome sequence of the Amantichitinum ursilacus IGB-41, a new chitin-degrading bacterium.</title>
        <authorList>
            <person name="Kirstahler P."/>
            <person name="Guenther M."/>
            <person name="Grumaz C."/>
            <person name="Rupp S."/>
            <person name="Zibek S."/>
            <person name="Sohn K."/>
        </authorList>
    </citation>
    <scope>NUCLEOTIDE SEQUENCE [LARGE SCALE GENOMIC DNA]</scope>
    <source>
        <strain evidence="3 4">IGB-41</strain>
    </source>
</reference>
<protein>
    <submittedName>
        <fullName evidence="3">PEP-CTERM motif protein</fullName>
    </submittedName>
</protein>
<feature type="domain" description="Ice-binding protein C-terminal" evidence="2">
    <location>
        <begin position="163"/>
        <end position="187"/>
    </location>
</feature>
<dbReference type="NCBIfam" id="TIGR02595">
    <property type="entry name" value="PEP_CTERM"/>
    <property type="match status" value="1"/>
</dbReference>